<accession>A0A9P3HKC2</accession>
<sequence>MESLHPCHIKPVPVKVTKVTVATSVSASTATRFSRPGTFAHTSNSDRLLPVHSLFATWIPNPCSAVVLDAFDKPVRHDARDLLGRAEQCLDLVFQETWGQSVVGVDDYPWSPSE</sequence>
<reference evidence="1" key="1">
    <citation type="submission" date="2021-11" db="EMBL/GenBank/DDBJ databases">
        <authorList>
            <person name="Herlambang A."/>
            <person name="Guo Y."/>
            <person name="Takashima Y."/>
            <person name="Nishizawa T."/>
        </authorList>
    </citation>
    <scope>NUCLEOTIDE SEQUENCE</scope>
    <source>
        <strain evidence="1">E1425</strain>
    </source>
</reference>
<evidence type="ECO:0000313" key="1">
    <source>
        <dbReference type="EMBL" id="GJJ78252.1"/>
    </source>
</evidence>
<organism evidence="1 2">
    <name type="scientific">Entomortierella parvispora</name>
    <dbReference type="NCBI Taxonomy" id="205924"/>
    <lineage>
        <taxon>Eukaryota</taxon>
        <taxon>Fungi</taxon>
        <taxon>Fungi incertae sedis</taxon>
        <taxon>Mucoromycota</taxon>
        <taxon>Mortierellomycotina</taxon>
        <taxon>Mortierellomycetes</taxon>
        <taxon>Mortierellales</taxon>
        <taxon>Mortierellaceae</taxon>
        <taxon>Entomortierella</taxon>
    </lineage>
</organism>
<dbReference type="EMBL" id="BQFW01000014">
    <property type="protein sequence ID" value="GJJ78252.1"/>
    <property type="molecule type" value="Genomic_DNA"/>
</dbReference>
<gene>
    <name evidence="1" type="ORF">EMPS_10611</name>
</gene>
<evidence type="ECO:0000313" key="2">
    <source>
        <dbReference type="Proteomes" id="UP000827284"/>
    </source>
</evidence>
<protein>
    <submittedName>
        <fullName evidence="1">Uncharacterized protein</fullName>
    </submittedName>
</protein>
<reference evidence="1" key="2">
    <citation type="journal article" date="2022" name="Microbiol. Resour. Announc.">
        <title>Whole-Genome Sequence of Entomortierella parvispora E1425, a Mucoromycotan Fungus Associated with Burkholderiaceae-Related Endosymbiotic Bacteria.</title>
        <authorList>
            <person name="Herlambang A."/>
            <person name="Guo Y."/>
            <person name="Takashima Y."/>
            <person name="Narisawa K."/>
            <person name="Ohta H."/>
            <person name="Nishizawa T."/>
        </authorList>
    </citation>
    <scope>NUCLEOTIDE SEQUENCE</scope>
    <source>
        <strain evidence="1">E1425</strain>
    </source>
</reference>
<comment type="caution">
    <text evidence="1">The sequence shown here is derived from an EMBL/GenBank/DDBJ whole genome shotgun (WGS) entry which is preliminary data.</text>
</comment>
<dbReference type="AlphaFoldDB" id="A0A9P3HKC2"/>
<dbReference type="Proteomes" id="UP000827284">
    <property type="component" value="Unassembled WGS sequence"/>
</dbReference>
<proteinExistence type="predicted"/>
<name>A0A9P3HKC2_9FUNG</name>
<keyword evidence="2" id="KW-1185">Reference proteome</keyword>